<keyword evidence="2" id="KW-1185">Reference proteome</keyword>
<reference evidence="1" key="1">
    <citation type="journal article" date="2014" name="Int. J. Syst. Evol. Microbiol.">
        <title>Complete genome sequence of Corynebacterium casei LMG S-19264T (=DSM 44701T), isolated from a smear-ripened cheese.</title>
        <authorList>
            <consortium name="US DOE Joint Genome Institute (JGI-PGF)"/>
            <person name="Walter F."/>
            <person name="Albersmeier A."/>
            <person name="Kalinowski J."/>
            <person name="Ruckert C."/>
        </authorList>
    </citation>
    <scope>NUCLEOTIDE SEQUENCE</scope>
    <source>
        <strain evidence="1">JCM 31311</strain>
    </source>
</reference>
<dbReference type="Proteomes" id="UP000603865">
    <property type="component" value="Unassembled WGS sequence"/>
</dbReference>
<name>A0A918CAC9_9DEIO</name>
<evidence type="ECO:0000313" key="2">
    <source>
        <dbReference type="Proteomes" id="UP000603865"/>
    </source>
</evidence>
<comment type="caution">
    <text evidence="1">The sequence shown here is derived from an EMBL/GenBank/DDBJ whole genome shotgun (WGS) entry which is preliminary data.</text>
</comment>
<organism evidence="1 2">
    <name type="scientific">Deinococcus ruber</name>
    <dbReference type="NCBI Taxonomy" id="1848197"/>
    <lineage>
        <taxon>Bacteria</taxon>
        <taxon>Thermotogati</taxon>
        <taxon>Deinococcota</taxon>
        <taxon>Deinococci</taxon>
        <taxon>Deinococcales</taxon>
        <taxon>Deinococcaceae</taxon>
        <taxon>Deinococcus</taxon>
    </lineage>
</organism>
<sequence>MPGEVPVLEAVLTQLFAAAAVSGQPAAYIVARGLHLKAIVRPSGKKEVLLWRTQDRFPSGKECDIVARDGGFVEPKFKPWLCEGIDGFHLRDLADWQNSCTHTWGSVLFLDGKSESGTSRTCTRCNTTAGTMHKRRGKSTVFLYNEHEVSEATYVLATVTGPMPSSLDVAEKQRLRQEALDELRPSLGIPLPTLTGQVCATCRHGTPDRELIACNLGWPFHDPPQPNAYNPRTKKADIEVLLGHPGVPLPLLAPHTHCMAYKNSWLPRLAI</sequence>
<dbReference type="RefSeq" id="WP_189090912.1">
    <property type="nucleotide sequence ID" value="NZ_BMQL01000013.1"/>
</dbReference>
<gene>
    <name evidence="1" type="ORF">GCM10008957_25670</name>
</gene>
<accession>A0A918CAC9</accession>
<protein>
    <submittedName>
        <fullName evidence="1">Uncharacterized protein</fullName>
    </submittedName>
</protein>
<evidence type="ECO:0000313" key="1">
    <source>
        <dbReference type="EMBL" id="GGR11570.1"/>
    </source>
</evidence>
<dbReference type="EMBL" id="BMQL01000013">
    <property type="protein sequence ID" value="GGR11570.1"/>
    <property type="molecule type" value="Genomic_DNA"/>
</dbReference>
<dbReference type="AlphaFoldDB" id="A0A918CAC9"/>
<proteinExistence type="predicted"/>
<reference evidence="1" key="2">
    <citation type="submission" date="2020-09" db="EMBL/GenBank/DDBJ databases">
        <authorList>
            <person name="Sun Q."/>
            <person name="Ohkuma M."/>
        </authorList>
    </citation>
    <scope>NUCLEOTIDE SEQUENCE</scope>
    <source>
        <strain evidence="1">JCM 31311</strain>
    </source>
</reference>